<dbReference type="GO" id="GO:0009424">
    <property type="term" value="C:bacterial-type flagellum hook"/>
    <property type="evidence" value="ECO:0007669"/>
    <property type="project" value="UniProtKB-UniRule"/>
</dbReference>
<evidence type="ECO:0000256" key="1">
    <source>
        <dbReference type="ARBA" id="ARBA00009764"/>
    </source>
</evidence>
<dbReference type="EMBL" id="AP019860">
    <property type="protein sequence ID" value="BBM84977.1"/>
    <property type="molecule type" value="Genomic_DNA"/>
</dbReference>
<evidence type="ECO:0000259" key="6">
    <source>
        <dbReference type="Pfam" id="PF02465"/>
    </source>
</evidence>
<feature type="domain" description="Flagellar hook-associated protein 2 N-terminal" evidence="6">
    <location>
        <begin position="14"/>
        <end position="118"/>
    </location>
</feature>
<accession>A0A5S9INW3</accession>
<dbReference type="GO" id="GO:0009421">
    <property type="term" value="C:bacterial-type flagellum filament cap"/>
    <property type="evidence" value="ECO:0007669"/>
    <property type="project" value="InterPro"/>
</dbReference>
<evidence type="ECO:0000313" key="9">
    <source>
        <dbReference type="Proteomes" id="UP000326354"/>
    </source>
</evidence>
<dbReference type="InterPro" id="IPR003481">
    <property type="entry name" value="FliD_N"/>
</dbReference>
<keyword evidence="4 5" id="KW-0975">Bacterial flagellum</keyword>
<dbReference type="RefSeq" id="WP_173013365.1">
    <property type="nucleotide sequence ID" value="NZ_AP019860.1"/>
</dbReference>
<keyword evidence="5" id="KW-0964">Secreted</keyword>
<dbReference type="GO" id="GO:0005576">
    <property type="term" value="C:extracellular region"/>
    <property type="evidence" value="ECO:0007669"/>
    <property type="project" value="UniProtKB-SubCell"/>
</dbReference>
<dbReference type="GO" id="GO:0071973">
    <property type="term" value="P:bacterial-type flagellum-dependent cell motility"/>
    <property type="evidence" value="ECO:0007669"/>
    <property type="project" value="TreeGrafter"/>
</dbReference>
<sequence>MAEGTLSLNVGLATGIDFGSLVGQLISVERRPLGILQQRKNGFQAQKAAYDQLQTKMNDLKSAAQKIDGQNDDLSAASSKEELLTFKAKSDSDFIKASVKEGAKPATHNVKVNQLAQGTRLAHLGVDDKEAAISASDANLVINIGSSEETLEIKGGETTLEGLAAQINDLDASISASIVNDGSASNGFRLVISSGSTGVENAVSINDAETTLAGFATSDFEEVQQAKDAQITIDGIDISRGTNSVSDAIDGVTLELNDISEEEAIITVSRDNDAFKNKVSDFVSKINDVLSFVNANSGSSDNKASGVLAGDRVLISAQSRIRNLLTEAQGGVSLSEIGLTTGEDGLISFDSAKFLEAVDENPTLVRGVFAGGESEQGVSGRLVSIVKEFVDPTGFIATRQDGLQSSADSLQDQIDVAEKRLVKREDTLRKQFVNLEQVVSNLQSNQNFLLQQIGAV</sequence>
<dbReference type="PANTHER" id="PTHR30288:SF0">
    <property type="entry name" value="FLAGELLAR HOOK-ASSOCIATED PROTEIN 2"/>
    <property type="match status" value="1"/>
</dbReference>
<dbReference type="Proteomes" id="UP000326354">
    <property type="component" value="Chromosome"/>
</dbReference>
<evidence type="ECO:0000256" key="5">
    <source>
        <dbReference type="RuleBase" id="RU362066"/>
    </source>
</evidence>
<name>A0A5S9INW3_UABAM</name>
<dbReference type="InterPro" id="IPR010809">
    <property type="entry name" value="FliD_C"/>
</dbReference>
<evidence type="ECO:0000256" key="3">
    <source>
        <dbReference type="ARBA" id="ARBA00023054"/>
    </source>
</evidence>
<comment type="subunit">
    <text evidence="2 5">Homopentamer.</text>
</comment>
<comment type="function">
    <text evidence="5">Required for morphogenesis and for the elongation of the flagellar filament by facilitating polymerization of the flagellin monomers at the tip of growing filament. Forms a capping structure, which prevents flagellin subunits (transported through the central channel of the flagellum) from leaking out without polymerization at the distal end.</text>
</comment>
<dbReference type="GO" id="GO:0007155">
    <property type="term" value="P:cell adhesion"/>
    <property type="evidence" value="ECO:0007669"/>
    <property type="project" value="InterPro"/>
</dbReference>
<dbReference type="InterPro" id="IPR040026">
    <property type="entry name" value="FliD"/>
</dbReference>
<evidence type="ECO:0000259" key="7">
    <source>
        <dbReference type="Pfam" id="PF07195"/>
    </source>
</evidence>
<reference evidence="8 9" key="1">
    <citation type="submission" date="2019-08" db="EMBL/GenBank/DDBJ databases">
        <title>Complete genome sequence of Candidatus Uab amorphum.</title>
        <authorList>
            <person name="Shiratori T."/>
            <person name="Suzuki S."/>
            <person name="Kakizawa Y."/>
            <person name="Ishida K."/>
        </authorList>
    </citation>
    <scope>NUCLEOTIDE SEQUENCE [LARGE SCALE GENOMIC DNA]</scope>
    <source>
        <strain evidence="8 9">SRT547</strain>
    </source>
</reference>
<gene>
    <name evidence="8" type="ORF">UABAM_03340</name>
</gene>
<comment type="similarity">
    <text evidence="1 5">Belongs to the FliD family.</text>
</comment>
<evidence type="ECO:0000313" key="8">
    <source>
        <dbReference type="EMBL" id="BBM84977.1"/>
    </source>
</evidence>
<keyword evidence="8" id="KW-0966">Cell projection</keyword>
<evidence type="ECO:0000256" key="4">
    <source>
        <dbReference type="ARBA" id="ARBA00023143"/>
    </source>
</evidence>
<feature type="coiled-coil region" evidence="5">
    <location>
        <begin position="400"/>
        <end position="445"/>
    </location>
</feature>
<feature type="domain" description="Flagellar hook-associated protein 2 C-terminal" evidence="7">
    <location>
        <begin position="226"/>
        <end position="444"/>
    </location>
</feature>
<keyword evidence="3 5" id="KW-0175">Coiled coil</keyword>
<keyword evidence="9" id="KW-1185">Reference proteome</keyword>
<protein>
    <recommendedName>
        <fullName evidence="5">Flagellar hook-associated protein 2</fullName>
        <shortName evidence="5">HAP2</shortName>
    </recommendedName>
    <alternativeName>
        <fullName evidence="5">Flagellar cap protein</fullName>
    </alternativeName>
</protein>
<proteinExistence type="inferred from homology"/>
<dbReference type="Pfam" id="PF07195">
    <property type="entry name" value="FliD_C"/>
    <property type="match status" value="1"/>
</dbReference>
<keyword evidence="8" id="KW-0282">Flagellum</keyword>
<organism evidence="8 9">
    <name type="scientific">Uabimicrobium amorphum</name>
    <dbReference type="NCBI Taxonomy" id="2596890"/>
    <lineage>
        <taxon>Bacteria</taxon>
        <taxon>Pseudomonadati</taxon>
        <taxon>Planctomycetota</taxon>
        <taxon>Candidatus Uabimicrobiia</taxon>
        <taxon>Candidatus Uabimicrobiales</taxon>
        <taxon>Candidatus Uabimicrobiaceae</taxon>
        <taxon>Candidatus Uabimicrobium</taxon>
    </lineage>
</organism>
<evidence type="ECO:0000256" key="2">
    <source>
        <dbReference type="ARBA" id="ARBA00011255"/>
    </source>
</evidence>
<comment type="subcellular location">
    <subcellularLocation>
        <location evidence="5">Secreted</location>
    </subcellularLocation>
    <subcellularLocation>
        <location evidence="5">Bacterial flagellum</location>
    </subcellularLocation>
</comment>
<dbReference type="KEGG" id="uam:UABAM_03340"/>
<dbReference type="PANTHER" id="PTHR30288">
    <property type="entry name" value="FLAGELLAR CAP/ASSEMBLY PROTEIN FLID"/>
    <property type="match status" value="1"/>
</dbReference>
<keyword evidence="8" id="KW-0969">Cilium</keyword>
<dbReference type="Pfam" id="PF02465">
    <property type="entry name" value="FliD_N"/>
    <property type="match status" value="1"/>
</dbReference>
<dbReference type="AlphaFoldDB" id="A0A5S9INW3"/>
<feature type="coiled-coil region" evidence="5">
    <location>
        <begin position="43"/>
        <end position="70"/>
    </location>
</feature>